<comment type="caution">
    <text evidence="2">The sequence shown here is derived from an EMBL/GenBank/DDBJ whole genome shotgun (WGS) entry which is preliminary data.</text>
</comment>
<evidence type="ECO:0000313" key="3">
    <source>
        <dbReference type="Proteomes" id="UP001153076"/>
    </source>
</evidence>
<feature type="compositionally biased region" description="Polar residues" evidence="1">
    <location>
        <begin position="101"/>
        <end position="112"/>
    </location>
</feature>
<dbReference type="OrthoDB" id="1418522at2759"/>
<dbReference type="Proteomes" id="UP001153076">
    <property type="component" value="Unassembled WGS sequence"/>
</dbReference>
<proteinExistence type="predicted"/>
<organism evidence="2 3">
    <name type="scientific">Carnegiea gigantea</name>
    <dbReference type="NCBI Taxonomy" id="171969"/>
    <lineage>
        <taxon>Eukaryota</taxon>
        <taxon>Viridiplantae</taxon>
        <taxon>Streptophyta</taxon>
        <taxon>Embryophyta</taxon>
        <taxon>Tracheophyta</taxon>
        <taxon>Spermatophyta</taxon>
        <taxon>Magnoliopsida</taxon>
        <taxon>eudicotyledons</taxon>
        <taxon>Gunneridae</taxon>
        <taxon>Pentapetalae</taxon>
        <taxon>Caryophyllales</taxon>
        <taxon>Cactineae</taxon>
        <taxon>Cactaceae</taxon>
        <taxon>Cactoideae</taxon>
        <taxon>Echinocereeae</taxon>
        <taxon>Carnegiea</taxon>
    </lineage>
</organism>
<name>A0A9Q1QN55_9CARY</name>
<accession>A0A9Q1QN55</accession>
<keyword evidence="3" id="KW-1185">Reference proteome</keyword>
<evidence type="ECO:0000256" key="1">
    <source>
        <dbReference type="SAM" id="MobiDB-lite"/>
    </source>
</evidence>
<gene>
    <name evidence="2" type="ORF">Cgig2_015976</name>
</gene>
<dbReference type="AlphaFoldDB" id="A0A9Q1QN55"/>
<reference evidence="2" key="1">
    <citation type="submission" date="2022-04" db="EMBL/GenBank/DDBJ databases">
        <title>Carnegiea gigantea Genome sequencing and assembly v2.</title>
        <authorList>
            <person name="Copetti D."/>
            <person name="Sanderson M.J."/>
            <person name="Burquez A."/>
            <person name="Wojciechowski M.F."/>
        </authorList>
    </citation>
    <scope>NUCLEOTIDE SEQUENCE</scope>
    <source>
        <strain evidence="2">SGP5-SGP5p</strain>
        <tissue evidence="2">Aerial part</tissue>
    </source>
</reference>
<feature type="compositionally biased region" description="Pro residues" evidence="1">
    <location>
        <begin position="79"/>
        <end position="100"/>
    </location>
</feature>
<evidence type="ECO:0000313" key="2">
    <source>
        <dbReference type="EMBL" id="KAJ8446205.1"/>
    </source>
</evidence>
<dbReference type="EMBL" id="JAKOGI010000058">
    <property type="protein sequence ID" value="KAJ8446205.1"/>
    <property type="molecule type" value="Genomic_DNA"/>
</dbReference>
<protein>
    <submittedName>
        <fullName evidence="2">Uncharacterized protein</fullName>
    </submittedName>
</protein>
<feature type="region of interest" description="Disordered" evidence="1">
    <location>
        <begin position="73"/>
        <end position="114"/>
    </location>
</feature>
<sequence length="181" mass="20183">MSFMPIPRLDARIGNPFLDPNQVPGLNQDAGLQASYTGDTSGAGGVNTAFWNTFGSFMPYNANLIMSALGNMQQGQPLPQSPLHPHPIPHPAVVPTPQRTPEPQATSQQSRGRTLPWSKHEMAVRDKSLIEPEGDTYLLYHPFTKYEMLLVCNSMLAASLQREPIVDELYKDTHMRRKKDN</sequence>